<dbReference type="EMBL" id="AHAT01025891">
    <property type="status" value="NOT_ANNOTATED_CDS"/>
    <property type="molecule type" value="Genomic_DNA"/>
</dbReference>
<dbReference type="EMBL" id="AHAT01025888">
    <property type="status" value="NOT_ANNOTATED_CDS"/>
    <property type="molecule type" value="Genomic_DNA"/>
</dbReference>
<dbReference type="PANTHER" id="PTHR45716:SF3">
    <property type="entry name" value="SYNAPTOTAGMIN-LIKE PROTEIN 1"/>
    <property type="match status" value="1"/>
</dbReference>
<dbReference type="GeneTree" id="ENSGT00940000155843"/>
<dbReference type="SUPFAM" id="SSF49562">
    <property type="entry name" value="C2 domain (Calcium/lipid-binding domain, CaLB)"/>
    <property type="match status" value="2"/>
</dbReference>
<dbReference type="InterPro" id="IPR043567">
    <property type="entry name" value="SYTL1-5_C2B"/>
</dbReference>
<dbReference type="InParanoid" id="W5NL27"/>
<dbReference type="eggNOG" id="KOG1028">
    <property type="taxonomic scope" value="Eukaryota"/>
</dbReference>
<keyword evidence="2" id="KW-1003">Cell membrane</keyword>
<evidence type="ECO:0000256" key="3">
    <source>
        <dbReference type="ARBA" id="ARBA00022483"/>
    </source>
</evidence>
<dbReference type="FunFam" id="2.60.40.150:FF:000040">
    <property type="entry name" value="synaptotagmin-like protein 2 isoform X2"/>
    <property type="match status" value="1"/>
</dbReference>
<dbReference type="GO" id="GO:0070382">
    <property type="term" value="C:exocytic vesicle"/>
    <property type="evidence" value="ECO:0000318"/>
    <property type="project" value="GO_Central"/>
</dbReference>
<feature type="domain" description="C2" evidence="7">
    <location>
        <begin position="263"/>
        <end position="392"/>
    </location>
</feature>
<evidence type="ECO:0000256" key="6">
    <source>
        <dbReference type="ARBA" id="ARBA00072164"/>
    </source>
</evidence>
<sequence>MPEEEQTVKVPTILVTEAAGTKEISAASVVDGWVTSTLKEAENQPAVLNVSSEGFSAVPLSSSSSALEIWEDNNQDQNNDLGSVSSIGSDASLMTTGQSSSLLSVSGLSASLLSLYSDAGDFGNLTVQGAVEFSITYSSRGELVILIEQCQDLAIGNTKKNRTDPYVKTYLNPDKSRLSKRKTSVKKNTVNPVFQESLKYKLEKVELQSRVLNVSVWHNDSLGRNAFLGEVEIDLKTWDWNHEAPAWYNLQPKSPEDQEPKGSRGQLIVALKYVPAGSIDGTKPFTGELHIWLKEARNLQKVKPSGVDSFVKCYILPDTSKKNRQKTRVVKKTLHPVYNHTMVYDGFRHEEIKEACCELTLWDHDTFTNQFLGGVHLSLGTGKSYGKTVDWMDSIDKEVELWKNMLLSPGEWVEEELSLRQSMAKRK</sequence>
<dbReference type="InterPro" id="IPR035892">
    <property type="entry name" value="C2_domain_sf"/>
</dbReference>
<protein>
    <recommendedName>
        <fullName evidence="6">Synaptotagmin-like protein 2</fullName>
    </recommendedName>
</protein>
<dbReference type="GO" id="GO:0042043">
    <property type="term" value="F:neurexin family protein binding"/>
    <property type="evidence" value="ECO:0000318"/>
    <property type="project" value="GO_Central"/>
</dbReference>
<keyword evidence="3" id="KW-0268">Exocytosis</keyword>
<dbReference type="Proteomes" id="UP000018468">
    <property type="component" value="Linkage group LG1"/>
</dbReference>
<evidence type="ECO:0000256" key="4">
    <source>
        <dbReference type="ARBA" id="ARBA00022737"/>
    </source>
</evidence>
<dbReference type="FunFam" id="2.60.40.150:FF:000006">
    <property type="entry name" value="Synaptotagmin-like 5, isoform CRA_a"/>
    <property type="match status" value="1"/>
</dbReference>
<keyword evidence="9" id="KW-1185">Reference proteome</keyword>
<dbReference type="Pfam" id="PF00168">
    <property type="entry name" value="C2"/>
    <property type="match status" value="2"/>
</dbReference>
<dbReference type="EMBL" id="AHAT01025890">
    <property type="status" value="NOT_ANNOTATED_CDS"/>
    <property type="molecule type" value="Genomic_DNA"/>
</dbReference>
<keyword evidence="5" id="KW-0472">Membrane</keyword>
<proteinExistence type="predicted"/>
<dbReference type="Gene3D" id="2.60.40.150">
    <property type="entry name" value="C2 domain"/>
    <property type="match status" value="2"/>
</dbReference>
<name>W5NL27_LEPOC</name>
<dbReference type="GO" id="GO:0005886">
    <property type="term" value="C:plasma membrane"/>
    <property type="evidence" value="ECO:0000318"/>
    <property type="project" value="GO_Central"/>
</dbReference>
<dbReference type="STRING" id="7918.ENSLOCP00000021336"/>
<evidence type="ECO:0000313" key="9">
    <source>
        <dbReference type="Proteomes" id="UP000018468"/>
    </source>
</evidence>
<keyword evidence="4" id="KW-0677">Repeat</keyword>
<dbReference type="EMBL" id="AHAT01025893">
    <property type="status" value="NOT_ANNOTATED_CDS"/>
    <property type="molecule type" value="Genomic_DNA"/>
</dbReference>
<accession>W5NL27</accession>
<evidence type="ECO:0000313" key="8">
    <source>
        <dbReference type="Ensembl" id="ENSLOCP00000021336.1"/>
    </source>
</evidence>
<evidence type="ECO:0000259" key="7">
    <source>
        <dbReference type="PROSITE" id="PS50004"/>
    </source>
</evidence>
<dbReference type="SMART" id="SM00239">
    <property type="entry name" value="C2"/>
    <property type="match status" value="2"/>
</dbReference>
<evidence type="ECO:0000256" key="1">
    <source>
        <dbReference type="ARBA" id="ARBA00004236"/>
    </source>
</evidence>
<dbReference type="Ensembl" id="ENSLOCT00000021373.1">
    <property type="protein sequence ID" value="ENSLOCP00000021336.1"/>
    <property type="gene ID" value="ENSLOCG00000017250.1"/>
</dbReference>
<evidence type="ECO:0000256" key="2">
    <source>
        <dbReference type="ARBA" id="ARBA00022475"/>
    </source>
</evidence>
<dbReference type="PANTHER" id="PTHR45716">
    <property type="entry name" value="BITESIZE, ISOFORM I"/>
    <property type="match status" value="1"/>
</dbReference>
<dbReference type="GO" id="GO:0006887">
    <property type="term" value="P:exocytosis"/>
    <property type="evidence" value="ECO:0000318"/>
    <property type="project" value="GO_Central"/>
</dbReference>
<feature type="domain" description="C2" evidence="7">
    <location>
        <begin position="127"/>
        <end position="248"/>
    </location>
</feature>
<dbReference type="PROSITE" id="PS50004">
    <property type="entry name" value="C2"/>
    <property type="match status" value="2"/>
</dbReference>
<reference evidence="9" key="1">
    <citation type="submission" date="2011-12" db="EMBL/GenBank/DDBJ databases">
        <title>The Draft Genome of Lepisosteus oculatus.</title>
        <authorList>
            <consortium name="The Broad Institute Genome Assembly &amp; Analysis Group"/>
            <consortium name="Computational R&amp;D Group"/>
            <consortium name="and Sequencing Platform"/>
            <person name="Di Palma F."/>
            <person name="Alfoldi J."/>
            <person name="Johnson J."/>
            <person name="Berlin A."/>
            <person name="Gnerre S."/>
            <person name="Jaffe D."/>
            <person name="MacCallum I."/>
            <person name="Young S."/>
            <person name="Walker B.J."/>
            <person name="Lander E.S."/>
            <person name="Lindblad-Toh K."/>
        </authorList>
    </citation>
    <scope>NUCLEOTIDE SEQUENCE [LARGE SCALE GENOMIC DNA]</scope>
</reference>
<evidence type="ECO:0000256" key="5">
    <source>
        <dbReference type="ARBA" id="ARBA00023136"/>
    </source>
</evidence>
<dbReference type="CDD" id="cd04020">
    <property type="entry name" value="C2B_SLP_1-2-3-4"/>
    <property type="match status" value="1"/>
</dbReference>
<organism evidence="8 9">
    <name type="scientific">Lepisosteus oculatus</name>
    <name type="common">Spotted gar</name>
    <dbReference type="NCBI Taxonomy" id="7918"/>
    <lineage>
        <taxon>Eukaryota</taxon>
        <taxon>Metazoa</taxon>
        <taxon>Chordata</taxon>
        <taxon>Craniata</taxon>
        <taxon>Vertebrata</taxon>
        <taxon>Euteleostomi</taxon>
        <taxon>Actinopterygii</taxon>
        <taxon>Neopterygii</taxon>
        <taxon>Holostei</taxon>
        <taxon>Semionotiformes</taxon>
        <taxon>Lepisosteidae</taxon>
        <taxon>Lepisosteus</taxon>
    </lineage>
</organism>
<comment type="subcellular location">
    <subcellularLocation>
        <location evidence="1">Cell membrane</location>
    </subcellularLocation>
</comment>
<dbReference type="AlphaFoldDB" id="W5NL27"/>
<reference evidence="8" key="2">
    <citation type="submission" date="2025-08" db="UniProtKB">
        <authorList>
            <consortium name="Ensembl"/>
        </authorList>
    </citation>
    <scope>IDENTIFICATION</scope>
</reference>
<dbReference type="InterPro" id="IPR000008">
    <property type="entry name" value="C2_dom"/>
</dbReference>
<dbReference type="EMBL" id="AHAT01025889">
    <property type="status" value="NOT_ANNOTATED_CDS"/>
    <property type="molecule type" value="Genomic_DNA"/>
</dbReference>
<dbReference type="Bgee" id="ENSLOCG00000017250">
    <property type="expression patterns" value="Expressed in ovary and 12 other cell types or tissues"/>
</dbReference>
<reference evidence="8" key="3">
    <citation type="submission" date="2025-09" db="UniProtKB">
        <authorList>
            <consortium name="Ensembl"/>
        </authorList>
    </citation>
    <scope>IDENTIFICATION</scope>
</reference>
<dbReference type="OMA" id="PKVNSIY"/>
<dbReference type="EMBL" id="AHAT01025892">
    <property type="status" value="NOT_ANNOTATED_CDS"/>
    <property type="molecule type" value="Genomic_DNA"/>
</dbReference>